<proteinExistence type="predicted"/>
<dbReference type="GO" id="GO:0005829">
    <property type="term" value="C:cytosol"/>
    <property type="evidence" value="ECO:0007669"/>
    <property type="project" value="TreeGrafter"/>
</dbReference>
<dbReference type="Pfam" id="PF08282">
    <property type="entry name" value="Hydrolase_3"/>
    <property type="match status" value="1"/>
</dbReference>
<dbReference type="SUPFAM" id="SSF56784">
    <property type="entry name" value="HAD-like"/>
    <property type="match status" value="1"/>
</dbReference>
<dbReference type="GO" id="GO:0016791">
    <property type="term" value="F:phosphatase activity"/>
    <property type="evidence" value="ECO:0007669"/>
    <property type="project" value="UniProtKB-ARBA"/>
</dbReference>
<dbReference type="Gene3D" id="3.40.50.1000">
    <property type="entry name" value="HAD superfamily/HAD-like"/>
    <property type="match status" value="1"/>
</dbReference>
<dbReference type="RefSeq" id="WP_054466835.1">
    <property type="nucleotide sequence ID" value="NZ_CP159837.1"/>
</dbReference>
<protein>
    <submittedName>
        <fullName evidence="1">HAD-IIB family hydrolase</fullName>
    </submittedName>
</protein>
<evidence type="ECO:0000313" key="1">
    <source>
        <dbReference type="EMBL" id="XCM35501.1"/>
    </source>
</evidence>
<dbReference type="PANTHER" id="PTHR10000:SF8">
    <property type="entry name" value="HAD SUPERFAMILY HYDROLASE-LIKE, TYPE 3"/>
    <property type="match status" value="1"/>
</dbReference>
<dbReference type="EMBL" id="CP159837">
    <property type="protein sequence ID" value="XCM35501.1"/>
    <property type="molecule type" value="Genomic_DNA"/>
</dbReference>
<reference evidence="1" key="1">
    <citation type="submission" date="2024-07" db="EMBL/GenBank/DDBJ databases">
        <authorList>
            <person name="Kim Y.J."/>
            <person name="Jeong J.Y."/>
        </authorList>
    </citation>
    <scope>NUCLEOTIDE SEQUENCE</scope>
    <source>
        <strain evidence="1">GIHE-MW2</strain>
    </source>
</reference>
<accession>A0AAU8JB14</accession>
<gene>
    <name evidence="1" type="ORF">ABWT76_004189</name>
</gene>
<dbReference type="Gene3D" id="3.90.1070.10">
    <property type="match status" value="1"/>
</dbReference>
<dbReference type="NCBIfam" id="TIGR01484">
    <property type="entry name" value="HAD-SF-IIB"/>
    <property type="match status" value="1"/>
</dbReference>
<dbReference type="InterPro" id="IPR036412">
    <property type="entry name" value="HAD-like_sf"/>
</dbReference>
<organism evidence="1">
    <name type="scientific">Planktothricoides raciborskii GIHE-MW2</name>
    <dbReference type="NCBI Taxonomy" id="2792601"/>
    <lineage>
        <taxon>Bacteria</taxon>
        <taxon>Bacillati</taxon>
        <taxon>Cyanobacteriota</taxon>
        <taxon>Cyanophyceae</taxon>
        <taxon>Oscillatoriophycideae</taxon>
        <taxon>Oscillatoriales</taxon>
        <taxon>Oscillatoriaceae</taxon>
        <taxon>Planktothricoides</taxon>
    </lineage>
</organism>
<dbReference type="InterPro" id="IPR023214">
    <property type="entry name" value="HAD_sf"/>
</dbReference>
<keyword evidence="1" id="KW-0378">Hydrolase</keyword>
<dbReference type="AlphaFoldDB" id="A0AAU8JB14"/>
<sequence length="259" mass="28511">MTCLPLSAAIACNFHHDVRLVATDFDGTLTKCGKITADLLQSLTDLADAGFSVLIVTGRSAGWVNGLATYLPVIGAIAENGGVFFSHRDTDPPVILSAIADLSEHKLKLAQTFASLQEKFPQIQESADNRFRLTDWTFDVHGLSYEDLQRINAFCQQAGWGFTYSSIQCHIKLATQEKGSALQKLLSLHFPEYSPQQVLTVGDSPNDESLFNSSLFPLSVGVGNLWEYLPRLTHTPAYITQEKEVEGFRKLVRCLTNAS</sequence>
<dbReference type="PANTHER" id="PTHR10000">
    <property type="entry name" value="PHOSPHOSERINE PHOSPHATASE"/>
    <property type="match status" value="1"/>
</dbReference>
<dbReference type="InterPro" id="IPR006379">
    <property type="entry name" value="HAD-SF_hydro_IIB"/>
</dbReference>
<name>A0AAU8JB14_9CYAN</name>
<dbReference type="GO" id="GO:0000287">
    <property type="term" value="F:magnesium ion binding"/>
    <property type="evidence" value="ECO:0007669"/>
    <property type="project" value="TreeGrafter"/>
</dbReference>